<evidence type="ECO:0000256" key="7">
    <source>
        <dbReference type="ARBA" id="ARBA00023204"/>
    </source>
</evidence>
<evidence type="ECO:0000259" key="9">
    <source>
        <dbReference type="Pfam" id="PF21530"/>
    </source>
</evidence>
<dbReference type="Proteomes" id="UP001159428">
    <property type="component" value="Unassembled WGS sequence"/>
</dbReference>
<sequence>ELKGIALQQLQTNLQNIQYLIIDEYSFVGQSLFGWIDCRCRQATGLADQAFGGLSVILVGARVMLTMNMWTEVGLCNGALGTVLDFVYADGQTPPALPICVLVQFDEQYNGPSL</sequence>
<dbReference type="EMBL" id="CALNXJ010000043">
    <property type="protein sequence ID" value="CAH3147689.1"/>
    <property type="molecule type" value="Genomic_DNA"/>
</dbReference>
<evidence type="ECO:0000256" key="1">
    <source>
        <dbReference type="ARBA" id="ARBA00022741"/>
    </source>
</evidence>
<dbReference type="PANTHER" id="PTHR47642">
    <property type="entry name" value="ATP-DEPENDENT DNA HELICASE"/>
    <property type="match status" value="1"/>
</dbReference>
<comment type="caution">
    <text evidence="10">The sequence shown here is derived from an EMBL/GenBank/DDBJ whole genome shotgun (WGS) entry which is preliminary data.</text>
</comment>
<evidence type="ECO:0000256" key="6">
    <source>
        <dbReference type="ARBA" id="ARBA00023125"/>
    </source>
</evidence>
<keyword evidence="7" id="KW-0234">DNA repair</keyword>
<reference evidence="10 13" key="1">
    <citation type="submission" date="2022-05" db="EMBL/GenBank/DDBJ databases">
        <authorList>
            <consortium name="Genoscope - CEA"/>
            <person name="William W."/>
        </authorList>
    </citation>
    <scope>NUCLEOTIDE SEQUENCE [LARGE SCALE GENOMIC DNA]</scope>
</reference>
<keyword evidence="2" id="KW-0227">DNA damage</keyword>
<dbReference type="Pfam" id="PF21530">
    <property type="entry name" value="Pif1_2B_dom"/>
    <property type="match status" value="1"/>
</dbReference>
<feature type="non-terminal residue" evidence="10">
    <location>
        <position position="1"/>
    </location>
</feature>
<evidence type="ECO:0000256" key="3">
    <source>
        <dbReference type="ARBA" id="ARBA00022801"/>
    </source>
</evidence>
<feature type="non-terminal residue" evidence="10">
    <location>
        <position position="114"/>
    </location>
</feature>
<proteinExistence type="predicted"/>
<evidence type="ECO:0000313" key="12">
    <source>
        <dbReference type="EMBL" id="CAH3152925.1"/>
    </source>
</evidence>
<protein>
    <recommendedName>
        <fullName evidence="9">DNA helicase Pif1-like 2B domain-containing protein</fullName>
    </recommendedName>
</protein>
<dbReference type="EMBL" id="CALNXJ010000052">
    <property type="protein sequence ID" value="CAH3152925.1"/>
    <property type="molecule type" value="Genomic_DNA"/>
</dbReference>
<organism evidence="10 13">
    <name type="scientific">Pocillopora meandrina</name>
    <dbReference type="NCBI Taxonomy" id="46732"/>
    <lineage>
        <taxon>Eukaryota</taxon>
        <taxon>Metazoa</taxon>
        <taxon>Cnidaria</taxon>
        <taxon>Anthozoa</taxon>
        <taxon>Hexacorallia</taxon>
        <taxon>Scleractinia</taxon>
        <taxon>Astrocoeniina</taxon>
        <taxon>Pocilloporidae</taxon>
        <taxon>Pocillopora</taxon>
    </lineage>
</organism>
<evidence type="ECO:0000313" key="11">
    <source>
        <dbReference type="EMBL" id="CAH3147689.1"/>
    </source>
</evidence>
<gene>
    <name evidence="10" type="ORF">PMEA_00023468</name>
    <name evidence="11" type="ORF">PMEA_00023567</name>
    <name evidence="12" type="ORF">PMEA_00026870</name>
</gene>
<evidence type="ECO:0000313" key="10">
    <source>
        <dbReference type="EMBL" id="CAH3147575.1"/>
    </source>
</evidence>
<keyword evidence="4" id="KW-0347">Helicase</keyword>
<dbReference type="PANTHER" id="PTHR47642:SF5">
    <property type="entry name" value="ATP-DEPENDENT DNA HELICASE"/>
    <property type="match status" value="1"/>
</dbReference>
<evidence type="ECO:0000256" key="4">
    <source>
        <dbReference type="ARBA" id="ARBA00022806"/>
    </source>
</evidence>
<dbReference type="AlphaFoldDB" id="A0AAU9XH33"/>
<evidence type="ECO:0000256" key="2">
    <source>
        <dbReference type="ARBA" id="ARBA00022763"/>
    </source>
</evidence>
<keyword evidence="3" id="KW-0378">Hydrolase</keyword>
<keyword evidence="1" id="KW-0547">Nucleotide-binding</keyword>
<dbReference type="InterPro" id="IPR049163">
    <property type="entry name" value="Pif1-like_2B_dom"/>
</dbReference>
<keyword evidence="6" id="KW-0238">DNA-binding</keyword>
<accession>A0AAU9XH33</accession>
<keyword evidence="8" id="KW-0413">Isomerase</keyword>
<evidence type="ECO:0000313" key="13">
    <source>
        <dbReference type="Proteomes" id="UP001159428"/>
    </source>
</evidence>
<keyword evidence="5" id="KW-0067">ATP-binding</keyword>
<feature type="domain" description="DNA helicase Pif1-like 2B" evidence="9">
    <location>
        <begin position="59"/>
        <end position="86"/>
    </location>
</feature>
<dbReference type="InterPro" id="IPR051055">
    <property type="entry name" value="PIF1_helicase"/>
</dbReference>
<name>A0AAU9XH33_9CNID</name>
<keyword evidence="13" id="KW-1185">Reference proteome</keyword>
<evidence type="ECO:0000256" key="5">
    <source>
        <dbReference type="ARBA" id="ARBA00022840"/>
    </source>
</evidence>
<evidence type="ECO:0000256" key="8">
    <source>
        <dbReference type="ARBA" id="ARBA00023235"/>
    </source>
</evidence>
<dbReference type="EMBL" id="CALNXJ010000043">
    <property type="protein sequence ID" value="CAH3147575.1"/>
    <property type="molecule type" value="Genomic_DNA"/>
</dbReference>